<organism evidence="1 2">
    <name type="scientific">Diversispora epigaea</name>
    <dbReference type="NCBI Taxonomy" id="1348612"/>
    <lineage>
        <taxon>Eukaryota</taxon>
        <taxon>Fungi</taxon>
        <taxon>Fungi incertae sedis</taxon>
        <taxon>Mucoromycota</taxon>
        <taxon>Glomeromycotina</taxon>
        <taxon>Glomeromycetes</taxon>
        <taxon>Diversisporales</taxon>
        <taxon>Diversisporaceae</taxon>
        <taxon>Diversispora</taxon>
    </lineage>
</organism>
<name>A0A397JES5_9GLOM</name>
<comment type="caution">
    <text evidence="1">The sequence shown here is derived from an EMBL/GenBank/DDBJ whole genome shotgun (WGS) entry which is preliminary data.</text>
</comment>
<gene>
    <name evidence="1" type="ORF">Glove_67g40</name>
</gene>
<evidence type="ECO:0000313" key="1">
    <source>
        <dbReference type="EMBL" id="RHZ85318.1"/>
    </source>
</evidence>
<dbReference type="Proteomes" id="UP000266861">
    <property type="component" value="Unassembled WGS sequence"/>
</dbReference>
<proteinExistence type="predicted"/>
<protein>
    <submittedName>
        <fullName evidence="1">Uncharacterized protein</fullName>
    </submittedName>
</protein>
<dbReference type="EMBL" id="PQFF01000064">
    <property type="protein sequence ID" value="RHZ85318.1"/>
    <property type="molecule type" value="Genomic_DNA"/>
</dbReference>
<reference evidence="1 2" key="1">
    <citation type="submission" date="2018-08" db="EMBL/GenBank/DDBJ databases">
        <title>Genome and evolution of the arbuscular mycorrhizal fungus Diversispora epigaea (formerly Glomus versiforme) and its bacterial endosymbionts.</title>
        <authorList>
            <person name="Sun X."/>
            <person name="Fei Z."/>
            <person name="Harrison M."/>
        </authorList>
    </citation>
    <scope>NUCLEOTIDE SEQUENCE [LARGE SCALE GENOMIC DNA]</scope>
    <source>
        <strain evidence="1 2">IT104</strain>
    </source>
</reference>
<accession>A0A397JES5</accession>
<keyword evidence="2" id="KW-1185">Reference proteome</keyword>
<sequence length="73" mass="8075">MVPNPSVTTIVPNVDPAQEVIDSILQSYKKKILHFPQNGTSAIFSTMATVDEGYNIMGNSTNSNNPFKLHRRV</sequence>
<dbReference type="AlphaFoldDB" id="A0A397JES5"/>
<evidence type="ECO:0000313" key="2">
    <source>
        <dbReference type="Proteomes" id="UP000266861"/>
    </source>
</evidence>